<accession>A0ABU6Z7L1</accession>
<reference evidence="3 4" key="1">
    <citation type="journal article" date="2023" name="Plants (Basel)">
        <title>Bridging the Gap: Combining Genomics and Transcriptomics Approaches to Understand Stylosanthes scabra, an Orphan Legume from the Brazilian Caatinga.</title>
        <authorList>
            <person name="Ferreira-Neto J.R.C."/>
            <person name="da Silva M.D."/>
            <person name="Binneck E."/>
            <person name="de Melo N.F."/>
            <person name="da Silva R.H."/>
            <person name="de Melo A.L.T.M."/>
            <person name="Pandolfi V."/>
            <person name="Bustamante F.O."/>
            <person name="Brasileiro-Vidal A.C."/>
            <person name="Benko-Iseppon A.M."/>
        </authorList>
    </citation>
    <scope>NUCLEOTIDE SEQUENCE [LARGE SCALE GENOMIC DNA]</scope>
    <source>
        <tissue evidence="3">Leaves</tissue>
    </source>
</reference>
<dbReference type="EMBL" id="JASCZI010271934">
    <property type="protein sequence ID" value="MED6217912.1"/>
    <property type="molecule type" value="Genomic_DNA"/>
</dbReference>
<keyword evidence="2" id="KW-0812">Transmembrane</keyword>
<keyword evidence="2" id="KW-1133">Transmembrane helix</keyword>
<feature type="transmembrane region" description="Helical" evidence="2">
    <location>
        <begin position="279"/>
        <end position="300"/>
    </location>
</feature>
<protein>
    <recommendedName>
        <fullName evidence="5">Peroxisomal and mitochondrial division factor 2</fullName>
    </recommendedName>
</protein>
<proteinExistence type="predicted"/>
<sequence length="303" mass="34068">MAEDSFTNGVDERSRIEALERERDDLASESEERKEQIKKLTMEIEGLRSDGDEMKEKILAMEKELEQSRDATKAASAIAARAADLETELARLQHDSISDMSAAEESRAEAFELRKLLSEKESKVESLERELESLKKEKSEAELKIRDLEKKIGALENNDVDERSKWTRVEEELREKIQEKEKEVLELGQKIKEAVNSKKSEMEEWVKEKLSLQEALKGSEERAKSLESIVARLREEAGETEDLIRGLNQRVVEAVNGGVNGNGVVAREGKVVKGLNVQWPVVAAGSTVVAAAAVICVFYGKRR</sequence>
<evidence type="ECO:0000313" key="4">
    <source>
        <dbReference type="Proteomes" id="UP001341840"/>
    </source>
</evidence>
<evidence type="ECO:0000256" key="1">
    <source>
        <dbReference type="SAM" id="MobiDB-lite"/>
    </source>
</evidence>
<keyword evidence="4" id="KW-1185">Reference proteome</keyword>
<evidence type="ECO:0000313" key="3">
    <source>
        <dbReference type="EMBL" id="MED6217912.1"/>
    </source>
</evidence>
<comment type="caution">
    <text evidence="3">The sequence shown here is derived from an EMBL/GenBank/DDBJ whole genome shotgun (WGS) entry which is preliminary data.</text>
</comment>
<evidence type="ECO:0008006" key="5">
    <source>
        <dbReference type="Google" id="ProtNLM"/>
    </source>
</evidence>
<gene>
    <name evidence="3" type="ORF">PIB30_022052</name>
</gene>
<evidence type="ECO:0000256" key="2">
    <source>
        <dbReference type="SAM" id="Phobius"/>
    </source>
</evidence>
<keyword evidence="2" id="KW-0472">Membrane</keyword>
<feature type="region of interest" description="Disordered" evidence="1">
    <location>
        <begin position="1"/>
        <end position="35"/>
    </location>
</feature>
<name>A0ABU6Z7L1_9FABA</name>
<dbReference type="Proteomes" id="UP001341840">
    <property type="component" value="Unassembled WGS sequence"/>
</dbReference>
<organism evidence="3 4">
    <name type="scientific">Stylosanthes scabra</name>
    <dbReference type="NCBI Taxonomy" id="79078"/>
    <lineage>
        <taxon>Eukaryota</taxon>
        <taxon>Viridiplantae</taxon>
        <taxon>Streptophyta</taxon>
        <taxon>Embryophyta</taxon>
        <taxon>Tracheophyta</taxon>
        <taxon>Spermatophyta</taxon>
        <taxon>Magnoliopsida</taxon>
        <taxon>eudicotyledons</taxon>
        <taxon>Gunneridae</taxon>
        <taxon>Pentapetalae</taxon>
        <taxon>rosids</taxon>
        <taxon>fabids</taxon>
        <taxon>Fabales</taxon>
        <taxon>Fabaceae</taxon>
        <taxon>Papilionoideae</taxon>
        <taxon>50 kb inversion clade</taxon>
        <taxon>dalbergioids sensu lato</taxon>
        <taxon>Dalbergieae</taxon>
        <taxon>Pterocarpus clade</taxon>
        <taxon>Stylosanthes</taxon>
    </lineage>
</organism>
<feature type="compositionally biased region" description="Basic and acidic residues" evidence="1">
    <location>
        <begin position="10"/>
        <end position="35"/>
    </location>
</feature>